<keyword evidence="1" id="KW-0040">ANK repeat</keyword>
<dbReference type="SUPFAM" id="SSF48403">
    <property type="entry name" value="Ankyrin repeat"/>
    <property type="match status" value="1"/>
</dbReference>
<evidence type="ECO:0000313" key="4">
    <source>
        <dbReference type="EMBL" id="KAL1209710.1"/>
    </source>
</evidence>
<keyword evidence="5" id="KW-1185">Reference proteome</keyword>
<feature type="repeat" description="ANK" evidence="1">
    <location>
        <begin position="104"/>
        <end position="125"/>
    </location>
</feature>
<reference evidence="4 5" key="1">
    <citation type="submission" date="2024-04" db="EMBL/GenBank/DDBJ databases">
        <title>Genome assembly C_amara_ONT_v2.</title>
        <authorList>
            <person name="Yant L."/>
            <person name="Moore C."/>
            <person name="Slenker M."/>
        </authorList>
    </citation>
    <scope>NUCLEOTIDE SEQUENCE [LARGE SCALE GENOMIC DNA]</scope>
    <source>
        <tissue evidence="4">Leaf</tissue>
    </source>
</reference>
<organism evidence="4 5">
    <name type="scientific">Cardamine amara subsp. amara</name>
    <dbReference type="NCBI Taxonomy" id="228776"/>
    <lineage>
        <taxon>Eukaryota</taxon>
        <taxon>Viridiplantae</taxon>
        <taxon>Streptophyta</taxon>
        <taxon>Embryophyta</taxon>
        <taxon>Tracheophyta</taxon>
        <taxon>Spermatophyta</taxon>
        <taxon>Magnoliopsida</taxon>
        <taxon>eudicotyledons</taxon>
        <taxon>Gunneridae</taxon>
        <taxon>Pentapetalae</taxon>
        <taxon>rosids</taxon>
        <taxon>malvids</taxon>
        <taxon>Brassicales</taxon>
        <taxon>Brassicaceae</taxon>
        <taxon>Cardamineae</taxon>
        <taxon>Cardamine</taxon>
    </lineage>
</organism>
<evidence type="ECO:0000259" key="3">
    <source>
        <dbReference type="Pfam" id="PF13962"/>
    </source>
</evidence>
<evidence type="ECO:0000256" key="1">
    <source>
        <dbReference type="PROSITE-ProRule" id="PRU00023"/>
    </source>
</evidence>
<proteinExistence type="predicted"/>
<dbReference type="Pfam" id="PF12796">
    <property type="entry name" value="Ank_2"/>
    <property type="match status" value="1"/>
</dbReference>
<feature type="transmembrane region" description="Helical" evidence="2">
    <location>
        <begin position="376"/>
        <end position="397"/>
    </location>
</feature>
<dbReference type="InterPro" id="IPR002110">
    <property type="entry name" value="Ankyrin_rpt"/>
</dbReference>
<feature type="repeat" description="ANK" evidence="1">
    <location>
        <begin position="138"/>
        <end position="159"/>
    </location>
</feature>
<feature type="transmembrane region" description="Helical" evidence="2">
    <location>
        <begin position="349"/>
        <end position="370"/>
    </location>
</feature>
<keyword evidence="2" id="KW-0472">Membrane</keyword>
<keyword evidence="2" id="KW-0812">Transmembrane</keyword>
<protein>
    <submittedName>
        <fullName evidence="4">Ankyrin repeat-containing protein BDA1</fullName>
    </submittedName>
</protein>
<feature type="transmembrane region" description="Helical" evidence="2">
    <location>
        <begin position="284"/>
        <end position="302"/>
    </location>
</feature>
<dbReference type="PANTHER" id="PTHR24128:SF87">
    <property type="entry name" value="ANKYRIN REPEAT FAMILY PROTEIN"/>
    <property type="match status" value="1"/>
</dbReference>
<accession>A0ABD1BCN5</accession>
<keyword evidence="2" id="KW-1133">Transmembrane helix</keyword>
<dbReference type="PANTHER" id="PTHR24128">
    <property type="entry name" value="HOMEOBOX PROTEIN WARIAI"/>
    <property type="match status" value="1"/>
</dbReference>
<dbReference type="Proteomes" id="UP001558713">
    <property type="component" value="Unassembled WGS sequence"/>
</dbReference>
<name>A0ABD1BCN5_CARAN</name>
<dbReference type="AlphaFoldDB" id="A0ABD1BCN5"/>
<dbReference type="PROSITE" id="PS50088">
    <property type="entry name" value="ANK_REPEAT"/>
    <property type="match status" value="3"/>
</dbReference>
<sequence length="419" mass="47137">MDPRLAEAARSGNSETVYALLREDPYLLENIEAVPFIDTPLHEAVNWGESRFVMVIMNLKPSFARKLNPDGFSPLHLAVKQSRFRLVRQLLKADPSLARVKGREGMTPLHLAVKNGASDLVVQFYKACPECIQDVNVDGQTALHIAVANGKMEVLEVLVGWLCRLDGRAAKSIEKEVYNKRDLHGNTVLHVAAYEAKLQELRMLIELRKIDGTIENHNGLNFFDIVKAVTDKNKDGLILESGTVTVPKVTRKLEVLRLQPTRIENIKLAYKRTQSLITDETREALLVLSALVMTATYSMVLQPPGGTNNGKVVMASSSLYSGLWFFNTLGFVVASFLVMFLLQNPALKIMFYFPMFPCMWLAYILSTEIISPKDAYVVNLLPTFFALIWGVWFYFLISKVLDRISNSKTLRKLKQLATA</sequence>
<dbReference type="Gene3D" id="1.25.40.20">
    <property type="entry name" value="Ankyrin repeat-containing domain"/>
    <property type="match status" value="1"/>
</dbReference>
<dbReference type="InterPro" id="IPR036770">
    <property type="entry name" value="Ankyrin_rpt-contain_sf"/>
</dbReference>
<feature type="repeat" description="ANK" evidence="1">
    <location>
        <begin position="70"/>
        <end position="102"/>
    </location>
</feature>
<evidence type="ECO:0000313" key="5">
    <source>
        <dbReference type="Proteomes" id="UP001558713"/>
    </source>
</evidence>
<evidence type="ECO:0000256" key="2">
    <source>
        <dbReference type="SAM" id="Phobius"/>
    </source>
</evidence>
<dbReference type="PROSITE" id="PS50297">
    <property type="entry name" value="ANK_REP_REGION"/>
    <property type="match status" value="3"/>
</dbReference>
<dbReference type="EMBL" id="JBANAX010000408">
    <property type="protein sequence ID" value="KAL1209710.1"/>
    <property type="molecule type" value="Genomic_DNA"/>
</dbReference>
<dbReference type="InterPro" id="IPR026961">
    <property type="entry name" value="PGG_dom"/>
</dbReference>
<dbReference type="Pfam" id="PF13962">
    <property type="entry name" value="PGG"/>
    <property type="match status" value="1"/>
</dbReference>
<feature type="domain" description="PGG" evidence="3">
    <location>
        <begin position="279"/>
        <end position="364"/>
    </location>
</feature>
<gene>
    <name evidence="4" type="ORF">V5N11_004864</name>
</gene>
<dbReference type="SMART" id="SM00248">
    <property type="entry name" value="ANK"/>
    <property type="match status" value="5"/>
</dbReference>
<comment type="caution">
    <text evidence="4">The sequence shown here is derived from an EMBL/GenBank/DDBJ whole genome shotgun (WGS) entry which is preliminary data.</text>
</comment>
<feature type="transmembrane region" description="Helical" evidence="2">
    <location>
        <begin position="322"/>
        <end position="342"/>
    </location>
</feature>